<gene>
    <name evidence="1" type="ORF">MPSYJ_09410</name>
</gene>
<accession>A0A7I7M638</accession>
<dbReference type="RefSeq" id="WP_163720609.1">
    <property type="nucleotide sequence ID" value="NZ_AP022574.1"/>
</dbReference>
<sequence length="50" mass="5752">MHVEVWTEKDAIRGVISSVTIGETNHAEPFTPTAEQLRRIDENVRLGYER</sequence>
<dbReference type="Proteomes" id="UP000466514">
    <property type="component" value="Chromosome"/>
</dbReference>
<name>A0A7I7M638_9MYCO</name>
<protein>
    <submittedName>
        <fullName evidence="1">Uncharacterized protein</fullName>
    </submittedName>
</protein>
<organism evidence="1 2">
    <name type="scientific">Mycolicibacterium psychrotolerans</name>
    <dbReference type="NCBI Taxonomy" id="216929"/>
    <lineage>
        <taxon>Bacteria</taxon>
        <taxon>Bacillati</taxon>
        <taxon>Actinomycetota</taxon>
        <taxon>Actinomycetes</taxon>
        <taxon>Mycobacteriales</taxon>
        <taxon>Mycobacteriaceae</taxon>
        <taxon>Mycolicibacterium</taxon>
    </lineage>
</organism>
<evidence type="ECO:0000313" key="1">
    <source>
        <dbReference type="EMBL" id="BBX67480.1"/>
    </source>
</evidence>
<proteinExistence type="predicted"/>
<reference evidence="1 2" key="1">
    <citation type="journal article" date="2019" name="Emerg. Microbes Infect.">
        <title>Comprehensive subspecies identification of 175 nontuberculous mycobacteria species based on 7547 genomic profiles.</title>
        <authorList>
            <person name="Matsumoto Y."/>
            <person name="Kinjo T."/>
            <person name="Motooka D."/>
            <person name="Nabeya D."/>
            <person name="Jung N."/>
            <person name="Uechi K."/>
            <person name="Horii T."/>
            <person name="Iida T."/>
            <person name="Fujita J."/>
            <person name="Nakamura S."/>
        </authorList>
    </citation>
    <scope>NUCLEOTIDE SEQUENCE [LARGE SCALE GENOMIC DNA]</scope>
    <source>
        <strain evidence="1 2">JCM 13323</strain>
    </source>
</reference>
<keyword evidence="2" id="KW-1185">Reference proteome</keyword>
<dbReference type="KEGG" id="mpsc:MPSYJ_09410"/>
<dbReference type="EMBL" id="AP022574">
    <property type="protein sequence ID" value="BBX67480.1"/>
    <property type="molecule type" value="Genomic_DNA"/>
</dbReference>
<dbReference type="AlphaFoldDB" id="A0A7I7M638"/>
<evidence type="ECO:0000313" key="2">
    <source>
        <dbReference type="Proteomes" id="UP000466514"/>
    </source>
</evidence>